<dbReference type="EMBL" id="CP100390">
    <property type="protein sequence ID" value="UZE94815.1"/>
    <property type="molecule type" value="Genomic_DNA"/>
</dbReference>
<organism evidence="1 2">
    <name type="scientific">Alkalimarinus alittae</name>
    <dbReference type="NCBI Taxonomy" id="2961619"/>
    <lineage>
        <taxon>Bacteria</taxon>
        <taxon>Pseudomonadati</taxon>
        <taxon>Pseudomonadota</taxon>
        <taxon>Gammaproteobacteria</taxon>
        <taxon>Alteromonadales</taxon>
        <taxon>Alteromonadaceae</taxon>
        <taxon>Alkalimarinus</taxon>
    </lineage>
</organism>
<evidence type="ECO:0000313" key="1">
    <source>
        <dbReference type="EMBL" id="UZE94815.1"/>
    </source>
</evidence>
<evidence type="ECO:0008006" key="3">
    <source>
        <dbReference type="Google" id="ProtNLM"/>
    </source>
</evidence>
<sequence length="337" mass="39504">MISPEKSKILYEFLDLWPLEKVREMTYEEYTGLNDKTTFCYSVENRTKGLGTIRALPSNKFGFFRWGEDYNQNTTKTNHDSKYAWNKDFGKKRKNAFNNVIQKICAVIEAAQLCDLETIEKIDLNAWYKWKIASLYSEGRIPPIFKQGVIRKIADEYQIPTKKEEKAPTLAYIMNGVPEEECRFNFVFDLFKKFDNIKEVEPNSGKKSEDSETRFLKKASYTADKRHNIIQNKLFEELKKKYPFDHIGIEENKIDIFRESSDQIFFYEVKSSYSPTYCVREALGQVLHYAHKYRSPKKKNIIVVGERAASASDQSYLEFIKKQVTINFEYIAIPVSA</sequence>
<proteinExistence type="predicted"/>
<accession>A0ABY6MYD7</accession>
<evidence type="ECO:0000313" key="2">
    <source>
        <dbReference type="Proteomes" id="UP001163739"/>
    </source>
</evidence>
<gene>
    <name evidence="1" type="ORF">NKI27_12075</name>
</gene>
<dbReference type="RefSeq" id="WP_265046308.1">
    <property type="nucleotide sequence ID" value="NZ_CP100390.1"/>
</dbReference>
<protein>
    <recommendedName>
        <fullName evidence="3">Protein NO VEIN C-terminal domain-containing protein</fullName>
    </recommendedName>
</protein>
<name>A0ABY6MYD7_9ALTE</name>
<keyword evidence="2" id="KW-1185">Reference proteome</keyword>
<reference evidence="1" key="1">
    <citation type="submission" date="2022-06" db="EMBL/GenBank/DDBJ databases">
        <title>Alkalimarinus sp. nov., isolated from gut of a Alitta virens.</title>
        <authorList>
            <person name="Yang A.I."/>
            <person name="Shin N.-R."/>
        </authorList>
    </citation>
    <scope>NUCLEOTIDE SEQUENCE</scope>
    <source>
        <strain evidence="1">A2M4</strain>
    </source>
</reference>
<dbReference type="Proteomes" id="UP001163739">
    <property type="component" value="Chromosome"/>
</dbReference>